<keyword evidence="3" id="KW-0804">Transcription</keyword>
<dbReference type="GO" id="GO:0000981">
    <property type="term" value="F:DNA-binding transcription factor activity, RNA polymerase II-specific"/>
    <property type="evidence" value="ECO:0007669"/>
    <property type="project" value="TreeGrafter"/>
</dbReference>
<dbReference type="PROSITE" id="PS50888">
    <property type="entry name" value="BHLH"/>
    <property type="match status" value="1"/>
</dbReference>
<name>A0A5N6ZB13_9EURO</name>
<dbReference type="InterPro" id="IPR051732">
    <property type="entry name" value="USF"/>
</dbReference>
<dbReference type="AlphaFoldDB" id="A0A5N6ZB13"/>
<dbReference type="PANTHER" id="PTHR46117">
    <property type="entry name" value="FI24210P1"/>
    <property type="match status" value="1"/>
</dbReference>
<evidence type="ECO:0000256" key="1">
    <source>
        <dbReference type="ARBA" id="ARBA00004123"/>
    </source>
</evidence>
<dbReference type="InterPro" id="IPR011598">
    <property type="entry name" value="bHLH_dom"/>
</dbReference>
<evidence type="ECO:0000313" key="8">
    <source>
        <dbReference type="Proteomes" id="UP000327118"/>
    </source>
</evidence>
<dbReference type="Pfam" id="PF00010">
    <property type="entry name" value="HLH"/>
    <property type="match status" value="1"/>
</dbReference>
<feature type="region of interest" description="Disordered" evidence="5">
    <location>
        <begin position="1"/>
        <end position="34"/>
    </location>
</feature>
<evidence type="ECO:0000256" key="2">
    <source>
        <dbReference type="ARBA" id="ARBA00023015"/>
    </source>
</evidence>
<keyword evidence="4" id="KW-0539">Nucleus</keyword>
<organism evidence="7 8">
    <name type="scientific">Aspergillus coremiiformis</name>
    <dbReference type="NCBI Taxonomy" id="138285"/>
    <lineage>
        <taxon>Eukaryota</taxon>
        <taxon>Fungi</taxon>
        <taxon>Dikarya</taxon>
        <taxon>Ascomycota</taxon>
        <taxon>Pezizomycotina</taxon>
        <taxon>Eurotiomycetes</taxon>
        <taxon>Eurotiomycetidae</taxon>
        <taxon>Eurotiales</taxon>
        <taxon>Aspergillaceae</taxon>
        <taxon>Aspergillus</taxon>
        <taxon>Aspergillus subgen. Circumdati</taxon>
    </lineage>
</organism>
<protein>
    <recommendedName>
        <fullName evidence="6">BHLH domain-containing protein</fullName>
    </recommendedName>
</protein>
<evidence type="ECO:0000313" key="7">
    <source>
        <dbReference type="EMBL" id="KAE8354844.1"/>
    </source>
</evidence>
<dbReference type="GO" id="GO:0046983">
    <property type="term" value="F:protein dimerization activity"/>
    <property type="evidence" value="ECO:0007669"/>
    <property type="project" value="InterPro"/>
</dbReference>
<evidence type="ECO:0000256" key="3">
    <source>
        <dbReference type="ARBA" id="ARBA00023163"/>
    </source>
</evidence>
<dbReference type="SMART" id="SM00353">
    <property type="entry name" value="HLH"/>
    <property type="match status" value="1"/>
</dbReference>
<dbReference type="GO" id="GO:0000978">
    <property type="term" value="F:RNA polymerase II cis-regulatory region sequence-specific DNA binding"/>
    <property type="evidence" value="ECO:0007669"/>
    <property type="project" value="TreeGrafter"/>
</dbReference>
<gene>
    <name evidence="7" type="ORF">BDV28DRAFT_130066</name>
</gene>
<feature type="domain" description="BHLH" evidence="6">
    <location>
        <begin position="268"/>
        <end position="370"/>
    </location>
</feature>
<dbReference type="GO" id="GO:0005634">
    <property type="term" value="C:nucleus"/>
    <property type="evidence" value="ECO:0007669"/>
    <property type="project" value="UniProtKB-SubCell"/>
</dbReference>
<feature type="region of interest" description="Disordered" evidence="5">
    <location>
        <begin position="203"/>
        <end position="232"/>
    </location>
</feature>
<comment type="subcellular location">
    <subcellularLocation>
        <location evidence="1">Nucleus</location>
    </subcellularLocation>
</comment>
<dbReference type="CDD" id="cd11387">
    <property type="entry name" value="bHLHzip_USF_MITF"/>
    <property type="match status" value="1"/>
</dbReference>
<feature type="compositionally biased region" description="Low complexity" evidence="5">
    <location>
        <begin position="457"/>
        <end position="468"/>
    </location>
</feature>
<dbReference type="Gene3D" id="4.10.280.10">
    <property type="entry name" value="Helix-loop-helix DNA-binding domain"/>
    <property type="match status" value="1"/>
</dbReference>
<dbReference type="Proteomes" id="UP000327118">
    <property type="component" value="Unassembled WGS sequence"/>
</dbReference>
<accession>A0A5N6ZB13</accession>
<dbReference type="InterPro" id="IPR036638">
    <property type="entry name" value="HLH_DNA-bd_sf"/>
</dbReference>
<dbReference type="OrthoDB" id="690068at2759"/>
<feature type="compositionally biased region" description="Acidic residues" evidence="5">
    <location>
        <begin position="489"/>
        <end position="498"/>
    </location>
</feature>
<keyword evidence="8" id="KW-1185">Reference proteome</keyword>
<sequence>MMSHAGYSMSNNQFGNTNDGVDPSELTMQNSGFMSYPFSSQQNMSSSFNFGNSGIDTDELLDLEINGQNGIQRGDNMNFLQDQHSNTGISMSHPNQMSQIYSNTPEGGPMHSPFLHNSFNYDHFRAMNQQQPHVQSNGSHFEQSYINTKTRPTMQSMDRSADGRSPMTPKTPALGGLTLGTPESSSFPTAQPIRTGLHPRHQKTLSNQWDGTPGSAHSFGVESPPNPHHVGISEILKSGKHASLPAKVDTHMPGSAQDLESQEAKRRRRRASHNLVERRRRDNINERIQDLSHLVPQHRLEDDKVRKQLVNNNAMSSTGASSNAATSLLAGGNGRRAAGNITMGLPIEEKEKGPNKGDILNGAVGWMRDLMWALHVKLQQEAELAELISSLGGTWPFEQTEEEKRMRTEILDALERNDPGSFSYSRAPGSGLRVPKHTNMAGEPVASNGGLSPQNMSPSYNSGSSSTSGGPGQAQYWSSSGHAGMSFKEEDEYTMEMN</sequence>
<evidence type="ECO:0000259" key="6">
    <source>
        <dbReference type="PROSITE" id="PS50888"/>
    </source>
</evidence>
<proteinExistence type="predicted"/>
<dbReference type="SUPFAM" id="SSF47459">
    <property type="entry name" value="HLH, helix-loop-helix DNA-binding domain"/>
    <property type="match status" value="1"/>
</dbReference>
<reference evidence="8" key="1">
    <citation type="submission" date="2019-04" db="EMBL/GenBank/DDBJ databases">
        <title>Friends and foes A comparative genomics studyof 23 Aspergillus species from section Flavi.</title>
        <authorList>
            <consortium name="DOE Joint Genome Institute"/>
            <person name="Kjaerbolling I."/>
            <person name="Vesth T."/>
            <person name="Frisvad J.C."/>
            <person name="Nybo J.L."/>
            <person name="Theobald S."/>
            <person name="Kildgaard S."/>
            <person name="Isbrandt T."/>
            <person name="Kuo A."/>
            <person name="Sato A."/>
            <person name="Lyhne E.K."/>
            <person name="Kogle M.E."/>
            <person name="Wiebenga A."/>
            <person name="Kun R.S."/>
            <person name="Lubbers R.J."/>
            <person name="Makela M.R."/>
            <person name="Barry K."/>
            <person name="Chovatia M."/>
            <person name="Clum A."/>
            <person name="Daum C."/>
            <person name="Haridas S."/>
            <person name="He G."/>
            <person name="LaButti K."/>
            <person name="Lipzen A."/>
            <person name="Mondo S."/>
            <person name="Riley R."/>
            <person name="Salamov A."/>
            <person name="Simmons B.A."/>
            <person name="Magnuson J.K."/>
            <person name="Henrissat B."/>
            <person name="Mortensen U.H."/>
            <person name="Larsen T.O."/>
            <person name="Devries R.P."/>
            <person name="Grigoriev I.V."/>
            <person name="Machida M."/>
            <person name="Baker S.E."/>
            <person name="Andersen M.R."/>
        </authorList>
    </citation>
    <scope>NUCLEOTIDE SEQUENCE [LARGE SCALE GENOMIC DNA]</scope>
    <source>
        <strain evidence="8">CBS 553.77</strain>
    </source>
</reference>
<feature type="compositionally biased region" description="Polar residues" evidence="5">
    <location>
        <begin position="8"/>
        <end position="19"/>
    </location>
</feature>
<feature type="region of interest" description="Disordered" evidence="5">
    <location>
        <begin position="245"/>
        <end position="278"/>
    </location>
</feature>
<evidence type="ECO:0000256" key="5">
    <source>
        <dbReference type="SAM" id="MobiDB-lite"/>
    </source>
</evidence>
<keyword evidence="2" id="KW-0805">Transcription regulation</keyword>
<dbReference type="PANTHER" id="PTHR46117:SF3">
    <property type="entry name" value="FI24210P1"/>
    <property type="match status" value="1"/>
</dbReference>
<dbReference type="EMBL" id="ML739063">
    <property type="protein sequence ID" value="KAE8354844.1"/>
    <property type="molecule type" value="Genomic_DNA"/>
</dbReference>
<feature type="region of interest" description="Disordered" evidence="5">
    <location>
        <begin position="418"/>
        <end position="498"/>
    </location>
</feature>
<evidence type="ECO:0000256" key="4">
    <source>
        <dbReference type="ARBA" id="ARBA00023242"/>
    </source>
</evidence>